<sequence length="110" mass="12532">MPSLTVVEEKPPKFGSQIFLQTKTKETPLSPMIISRTDVKRPALLSPRGRLRDGVGNDDDLGPKRKKENHSVDATSVDKADCPRFTIQTRIEVDIDNDAYCWHKYEQFSE</sequence>
<organism evidence="2 3">
    <name type="scientific">Trapa natans</name>
    <name type="common">Water chestnut</name>
    <dbReference type="NCBI Taxonomy" id="22666"/>
    <lineage>
        <taxon>Eukaryota</taxon>
        <taxon>Viridiplantae</taxon>
        <taxon>Streptophyta</taxon>
        <taxon>Embryophyta</taxon>
        <taxon>Tracheophyta</taxon>
        <taxon>Spermatophyta</taxon>
        <taxon>Magnoliopsida</taxon>
        <taxon>eudicotyledons</taxon>
        <taxon>Gunneridae</taxon>
        <taxon>Pentapetalae</taxon>
        <taxon>rosids</taxon>
        <taxon>malvids</taxon>
        <taxon>Myrtales</taxon>
        <taxon>Lythraceae</taxon>
        <taxon>Trapa</taxon>
    </lineage>
</organism>
<dbReference type="EMBL" id="JAXQNO010000021">
    <property type="protein sequence ID" value="KAK4769615.1"/>
    <property type="molecule type" value="Genomic_DNA"/>
</dbReference>
<dbReference type="Proteomes" id="UP001346149">
    <property type="component" value="Unassembled WGS sequence"/>
</dbReference>
<accession>A0AAN7KTP5</accession>
<name>A0AAN7KTP5_TRANT</name>
<reference evidence="2 3" key="1">
    <citation type="journal article" date="2023" name="Hortic Res">
        <title>Pangenome of water caltrop reveals structural variations and asymmetric subgenome divergence after allopolyploidization.</title>
        <authorList>
            <person name="Zhang X."/>
            <person name="Chen Y."/>
            <person name="Wang L."/>
            <person name="Yuan Y."/>
            <person name="Fang M."/>
            <person name="Shi L."/>
            <person name="Lu R."/>
            <person name="Comes H.P."/>
            <person name="Ma Y."/>
            <person name="Chen Y."/>
            <person name="Huang G."/>
            <person name="Zhou Y."/>
            <person name="Zheng Z."/>
            <person name="Qiu Y."/>
        </authorList>
    </citation>
    <scope>NUCLEOTIDE SEQUENCE [LARGE SCALE GENOMIC DNA]</scope>
    <source>
        <strain evidence="2">F231</strain>
    </source>
</reference>
<dbReference type="AlphaFoldDB" id="A0AAN7KTP5"/>
<gene>
    <name evidence="2" type="ORF">SAY86_027765</name>
</gene>
<keyword evidence="3" id="KW-1185">Reference proteome</keyword>
<evidence type="ECO:0000313" key="2">
    <source>
        <dbReference type="EMBL" id="KAK4769615.1"/>
    </source>
</evidence>
<feature type="region of interest" description="Disordered" evidence="1">
    <location>
        <begin position="40"/>
        <end position="75"/>
    </location>
</feature>
<proteinExistence type="predicted"/>
<evidence type="ECO:0000313" key="3">
    <source>
        <dbReference type="Proteomes" id="UP001346149"/>
    </source>
</evidence>
<evidence type="ECO:0000256" key="1">
    <source>
        <dbReference type="SAM" id="MobiDB-lite"/>
    </source>
</evidence>
<comment type="caution">
    <text evidence="2">The sequence shown here is derived from an EMBL/GenBank/DDBJ whole genome shotgun (WGS) entry which is preliminary data.</text>
</comment>
<protein>
    <submittedName>
        <fullName evidence="2">Uncharacterized protein</fullName>
    </submittedName>
</protein>